<organism evidence="2">
    <name type="scientific">marine metagenome</name>
    <dbReference type="NCBI Taxonomy" id="408172"/>
    <lineage>
        <taxon>unclassified sequences</taxon>
        <taxon>metagenomes</taxon>
        <taxon>ecological metagenomes</taxon>
    </lineage>
</organism>
<feature type="non-terminal residue" evidence="2">
    <location>
        <position position="92"/>
    </location>
</feature>
<dbReference type="Gene3D" id="3.90.550.10">
    <property type="entry name" value="Spore Coat Polysaccharide Biosynthesis Protein SpsA, Chain A"/>
    <property type="match status" value="1"/>
</dbReference>
<evidence type="ECO:0000259" key="1">
    <source>
        <dbReference type="Pfam" id="PF00535"/>
    </source>
</evidence>
<dbReference type="PANTHER" id="PTHR10859:SF105">
    <property type="entry name" value="DOLICHYL-PHOSPHATE BETA-D-MANNOSYLTRANSFERASE"/>
    <property type="match status" value="1"/>
</dbReference>
<accession>A0A382XXC7</accession>
<reference evidence="2" key="1">
    <citation type="submission" date="2018-05" db="EMBL/GenBank/DDBJ databases">
        <authorList>
            <person name="Lanie J.A."/>
            <person name="Ng W.-L."/>
            <person name="Kazmierczak K.M."/>
            <person name="Andrzejewski T.M."/>
            <person name="Davidsen T.M."/>
            <person name="Wayne K.J."/>
            <person name="Tettelin H."/>
            <person name="Glass J.I."/>
            <person name="Rusch D."/>
            <person name="Podicherti R."/>
            <person name="Tsui H.-C.T."/>
            <person name="Winkler M.E."/>
        </authorList>
    </citation>
    <scope>NUCLEOTIDE SEQUENCE</scope>
</reference>
<name>A0A382XXC7_9ZZZZ</name>
<evidence type="ECO:0000313" key="2">
    <source>
        <dbReference type="EMBL" id="SVD75772.1"/>
    </source>
</evidence>
<proteinExistence type="predicted"/>
<sequence>VYRNHKIGLAIPAYNEERLIGPTLDSIPDIVDVVYVVNDCSLDDTAKVVCERAEKDPRIVLVEHEENQGTGGGIITGYLRASEAGCDICVVT</sequence>
<feature type="domain" description="Glycosyltransferase 2-like" evidence="1">
    <location>
        <begin position="10"/>
        <end position="82"/>
    </location>
</feature>
<dbReference type="InterPro" id="IPR001173">
    <property type="entry name" value="Glyco_trans_2-like"/>
</dbReference>
<dbReference type="EMBL" id="UINC01171284">
    <property type="protein sequence ID" value="SVD75772.1"/>
    <property type="molecule type" value="Genomic_DNA"/>
</dbReference>
<protein>
    <recommendedName>
        <fullName evidence="1">Glycosyltransferase 2-like domain-containing protein</fullName>
    </recommendedName>
</protein>
<dbReference type="GO" id="GO:0006487">
    <property type="term" value="P:protein N-linked glycosylation"/>
    <property type="evidence" value="ECO:0007669"/>
    <property type="project" value="TreeGrafter"/>
</dbReference>
<dbReference type="Pfam" id="PF00535">
    <property type="entry name" value="Glycos_transf_2"/>
    <property type="match status" value="1"/>
</dbReference>
<feature type="non-terminal residue" evidence="2">
    <location>
        <position position="1"/>
    </location>
</feature>
<dbReference type="PANTHER" id="PTHR10859">
    <property type="entry name" value="GLYCOSYL TRANSFERASE"/>
    <property type="match status" value="1"/>
</dbReference>
<gene>
    <name evidence="2" type="ORF">METZ01_LOCUS428626</name>
</gene>
<dbReference type="AlphaFoldDB" id="A0A382XXC7"/>
<dbReference type="InterPro" id="IPR029044">
    <property type="entry name" value="Nucleotide-diphossugar_trans"/>
</dbReference>
<dbReference type="SUPFAM" id="SSF53448">
    <property type="entry name" value="Nucleotide-diphospho-sugar transferases"/>
    <property type="match status" value="1"/>
</dbReference>